<evidence type="ECO:0000313" key="1">
    <source>
        <dbReference type="EMBL" id="JAE08483.1"/>
    </source>
</evidence>
<proteinExistence type="predicted"/>
<name>A0A0A9FJM8_ARUDO</name>
<reference evidence="1" key="1">
    <citation type="submission" date="2014-09" db="EMBL/GenBank/DDBJ databases">
        <authorList>
            <person name="Magalhaes I.L.F."/>
            <person name="Oliveira U."/>
            <person name="Santos F.R."/>
            <person name="Vidigal T.H.D.A."/>
            <person name="Brescovit A.D."/>
            <person name="Santos A.J."/>
        </authorList>
    </citation>
    <scope>NUCLEOTIDE SEQUENCE</scope>
    <source>
        <tissue evidence="1">Shoot tissue taken approximately 20 cm above the soil surface</tissue>
    </source>
</reference>
<accession>A0A0A9FJM8</accession>
<reference evidence="1" key="2">
    <citation type="journal article" date="2015" name="Data Brief">
        <title>Shoot transcriptome of the giant reed, Arundo donax.</title>
        <authorList>
            <person name="Barrero R.A."/>
            <person name="Guerrero F.D."/>
            <person name="Moolhuijzen P."/>
            <person name="Goolsby J.A."/>
            <person name="Tidwell J."/>
            <person name="Bellgard S.E."/>
            <person name="Bellgard M.I."/>
        </authorList>
    </citation>
    <scope>NUCLEOTIDE SEQUENCE</scope>
    <source>
        <tissue evidence="1">Shoot tissue taken approximately 20 cm above the soil surface</tissue>
    </source>
</reference>
<organism evidence="1">
    <name type="scientific">Arundo donax</name>
    <name type="common">Giant reed</name>
    <name type="synonym">Donax arundinaceus</name>
    <dbReference type="NCBI Taxonomy" id="35708"/>
    <lineage>
        <taxon>Eukaryota</taxon>
        <taxon>Viridiplantae</taxon>
        <taxon>Streptophyta</taxon>
        <taxon>Embryophyta</taxon>
        <taxon>Tracheophyta</taxon>
        <taxon>Spermatophyta</taxon>
        <taxon>Magnoliopsida</taxon>
        <taxon>Liliopsida</taxon>
        <taxon>Poales</taxon>
        <taxon>Poaceae</taxon>
        <taxon>PACMAD clade</taxon>
        <taxon>Arundinoideae</taxon>
        <taxon>Arundineae</taxon>
        <taxon>Arundo</taxon>
    </lineage>
</organism>
<sequence>MWQFCMYYHSQQFAWTLTSVHLLMVTNTRHKQ</sequence>
<dbReference type="EMBL" id="GBRH01189413">
    <property type="protein sequence ID" value="JAE08483.1"/>
    <property type="molecule type" value="Transcribed_RNA"/>
</dbReference>
<dbReference type="AlphaFoldDB" id="A0A0A9FJM8"/>
<protein>
    <submittedName>
        <fullName evidence="1">Uncharacterized protein</fullName>
    </submittedName>
</protein>